<reference evidence="6" key="1">
    <citation type="journal article" date="2014" name="Int. J. Syst. Evol. Microbiol.">
        <title>Complete genome sequence of Corynebacterium casei LMG S-19264T (=DSM 44701T), isolated from a smear-ripened cheese.</title>
        <authorList>
            <consortium name="US DOE Joint Genome Institute (JGI-PGF)"/>
            <person name="Walter F."/>
            <person name="Albersmeier A."/>
            <person name="Kalinowski J."/>
            <person name="Ruckert C."/>
        </authorList>
    </citation>
    <scope>NUCLEOTIDE SEQUENCE</scope>
    <source>
        <strain evidence="6">CGMCC 4.5737</strain>
    </source>
</reference>
<evidence type="ECO:0000256" key="3">
    <source>
        <dbReference type="ARBA" id="ARBA00022801"/>
    </source>
</evidence>
<reference evidence="6" key="2">
    <citation type="submission" date="2020-09" db="EMBL/GenBank/DDBJ databases">
        <authorList>
            <person name="Sun Q."/>
            <person name="Zhou Y."/>
        </authorList>
    </citation>
    <scope>NUCLEOTIDE SEQUENCE</scope>
    <source>
        <strain evidence="6">CGMCC 4.5737</strain>
    </source>
</reference>
<keyword evidence="2 4" id="KW-0732">Signal</keyword>
<keyword evidence="7" id="KW-1185">Reference proteome</keyword>
<dbReference type="SUPFAM" id="SSF53474">
    <property type="entry name" value="alpha/beta-Hydrolases"/>
    <property type="match status" value="1"/>
</dbReference>
<dbReference type="Pfam" id="PF00561">
    <property type="entry name" value="Abhydrolase_1"/>
    <property type="match status" value="1"/>
</dbReference>
<dbReference type="InterPro" id="IPR029058">
    <property type="entry name" value="AB_hydrolase_fold"/>
</dbReference>
<dbReference type="PROSITE" id="PS51257">
    <property type="entry name" value="PROKAR_LIPOPROTEIN"/>
    <property type="match status" value="1"/>
</dbReference>
<evidence type="ECO:0000313" key="7">
    <source>
        <dbReference type="Proteomes" id="UP000637578"/>
    </source>
</evidence>
<dbReference type="RefSeq" id="WP_189059709.1">
    <property type="nucleotide sequence ID" value="NZ_BMMK01000018.1"/>
</dbReference>
<dbReference type="Gene3D" id="3.40.50.1820">
    <property type="entry name" value="alpha/beta hydrolase"/>
    <property type="match status" value="1"/>
</dbReference>
<evidence type="ECO:0000256" key="4">
    <source>
        <dbReference type="SAM" id="SignalP"/>
    </source>
</evidence>
<dbReference type="GO" id="GO:0016787">
    <property type="term" value="F:hydrolase activity"/>
    <property type="evidence" value="ECO:0007669"/>
    <property type="project" value="UniProtKB-KW"/>
</dbReference>
<dbReference type="InterPro" id="IPR000073">
    <property type="entry name" value="AB_hydrolase_1"/>
</dbReference>
<accession>A0A8J3CGB9</accession>
<organism evidence="6 7">
    <name type="scientific">Longimycelium tulufanense</name>
    <dbReference type="NCBI Taxonomy" id="907463"/>
    <lineage>
        <taxon>Bacteria</taxon>
        <taxon>Bacillati</taxon>
        <taxon>Actinomycetota</taxon>
        <taxon>Actinomycetes</taxon>
        <taxon>Pseudonocardiales</taxon>
        <taxon>Pseudonocardiaceae</taxon>
        <taxon>Longimycelium</taxon>
    </lineage>
</organism>
<dbReference type="Proteomes" id="UP000637578">
    <property type="component" value="Unassembled WGS sequence"/>
</dbReference>
<dbReference type="InterPro" id="IPR051601">
    <property type="entry name" value="Serine_prot/Carboxylest_S33"/>
</dbReference>
<dbReference type="EMBL" id="BMMK01000018">
    <property type="protein sequence ID" value="GGM64638.1"/>
    <property type="molecule type" value="Genomic_DNA"/>
</dbReference>
<dbReference type="PANTHER" id="PTHR43248:SF29">
    <property type="entry name" value="TRIPEPTIDYL AMINOPEPTIDASE"/>
    <property type="match status" value="1"/>
</dbReference>
<name>A0A8J3CGB9_9PSEU</name>
<evidence type="ECO:0000313" key="6">
    <source>
        <dbReference type="EMBL" id="GGM64638.1"/>
    </source>
</evidence>
<gene>
    <name evidence="6" type="ORF">GCM10012275_39070</name>
</gene>
<evidence type="ECO:0000259" key="5">
    <source>
        <dbReference type="Pfam" id="PF00561"/>
    </source>
</evidence>
<dbReference type="PANTHER" id="PTHR43248">
    <property type="entry name" value="2-SUCCINYL-6-HYDROXY-2,4-CYCLOHEXADIENE-1-CARBOXYLATE SYNTHASE"/>
    <property type="match status" value="1"/>
</dbReference>
<sequence length="524" mass="56530">MSRLPRVLAAVAALGLLTACTTIPGTPVGLRQEQRGPVGAVPAGLERFYGQAIAWGSCESFATTTEQHLAFTKRGIECGRATMPLDYDDPRGRTVSLALLRRPATDQQHRIGSLLINPGGPGASGIEAAAQLGSLLRDSEVAERFDLIGFDPRGVGASEPQVRCLTDEEWDAERLDSDLDTSPEGIAQTEAEEKDYARKCAERTGKDVLSHVGTRDVVRDMDALRSALGDEKLSYVGYSYGTRIGTAYAETFPQNVRAMVLDGAVAPEENKLAQSQAQGQGFKKAFDAFVEWCVGRGKCALGNDPAAAEPRLKELIEPLKKEPRQLGDRKLSFTDAVTAVVQALYSEQLWTVLDTGIADLANGGGRTLLFLADTYLGRDSDGHYSTRNDAFRAIRCVDDPPVTDRDLLREADRKAREVLGEDSVFIAGEPAGVLDACAFWSVPHTSEPHQPKADGLPPLLVISTTGDPATPYQAGVDLARALNASLLTFDGNQHTVFLQGQQCVDERGTRYLVDLKTPEDGARC</sequence>
<comment type="caution">
    <text evidence="6">The sequence shown here is derived from an EMBL/GenBank/DDBJ whole genome shotgun (WGS) entry which is preliminary data.</text>
</comment>
<feature type="domain" description="AB hydrolase-1" evidence="5">
    <location>
        <begin position="114"/>
        <end position="500"/>
    </location>
</feature>
<protein>
    <submittedName>
        <fullName evidence="6">Alpha/beta hydrolase</fullName>
    </submittedName>
</protein>
<evidence type="ECO:0000256" key="1">
    <source>
        <dbReference type="ARBA" id="ARBA00010088"/>
    </source>
</evidence>
<evidence type="ECO:0000256" key="2">
    <source>
        <dbReference type="ARBA" id="ARBA00022729"/>
    </source>
</evidence>
<feature type="signal peptide" evidence="4">
    <location>
        <begin position="1"/>
        <end position="24"/>
    </location>
</feature>
<dbReference type="AlphaFoldDB" id="A0A8J3CGB9"/>
<keyword evidence="3 6" id="KW-0378">Hydrolase</keyword>
<feature type="chain" id="PRO_5039300933" evidence="4">
    <location>
        <begin position="25"/>
        <end position="524"/>
    </location>
</feature>
<proteinExistence type="inferred from homology"/>
<comment type="similarity">
    <text evidence="1">Belongs to the peptidase S33 family.</text>
</comment>